<dbReference type="EMBL" id="CM032183">
    <property type="protein sequence ID" value="KAG7094992.1"/>
    <property type="molecule type" value="Genomic_DNA"/>
</dbReference>
<evidence type="ECO:0000256" key="3">
    <source>
        <dbReference type="ARBA" id="ARBA00023002"/>
    </source>
</evidence>
<proteinExistence type="inferred from homology"/>
<name>A0A9P7S473_9AGAR</name>
<dbReference type="Pfam" id="PF13561">
    <property type="entry name" value="adh_short_C2"/>
    <property type="match status" value="1"/>
</dbReference>
<dbReference type="AlphaFoldDB" id="A0A9P7S473"/>
<protein>
    <recommendedName>
        <fullName evidence="7">NAD(P)-binding protein</fullName>
    </recommendedName>
</protein>
<dbReference type="FunFam" id="3.40.50.720:FF:000084">
    <property type="entry name" value="Short-chain dehydrogenase reductase"/>
    <property type="match status" value="1"/>
</dbReference>
<dbReference type="InterPro" id="IPR036291">
    <property type="entry name" value="NAD(P)-bd_dom_sf"/>
</dbReference>
<comment type="caution">
    <text evidence="5">The sequence shown here is derived from an EMBL/GenBank/DDBJ whole genome shotgun (WGS) entry which is preliminary data.</text>
</comment>
<dbReference type="OrthoDB" id="1393670at2759"/>
<evidence type="ECO:0000256" key="2">
    <source>
        <dbReference type="ARBA" id="ARBA00022857"/>
    </source>
</evidence>
<organism evidence="5 6">
    <name type="scientific">Marasmius oreades</name>
    <name type="common">fairy-ring Marasmius</name>
    <dbReference type="NCBI Taxonomy" id="181124"/>
    <lineage>
        <taxon>Eukaryota</taxon>
        <taxon>Fungi</taxon>
        <taxon>Dikarya</taxon>
        <taxon>Basidiomycota</taxon>
        <taxon>Agaricomycotina</taxon>
        <taxon>Agaricomycetes</taxon>
        <taxon>Agaricomycetidae</taxon>
        <taxon>Agaricales</taxon>
        <taxon>Marasmiineae</taxon>
        <taxon>Marasmiaceae</taxon>
        <taxon>Marasmius</taxon>
    </lineage>
</organism>
<keyword evidence="6" id="KW-1185">Reference proteome</keyword>
<dbReference type="Proteomes" id="UP001049176">
    <property type="component" value="Chromosome 3"/>
</dbReference>
<dbReference type="PANTHER" id="PTHR48107">
    <property type="entry name" value="NADPH-DEPENDENT ALDEHYDE REDUCTASE-LIKE PROTEIN, CHLOROPLASTIC-RELATED"/>
    <property type="match status" value="1"/>
</dbReference>
<evidence type="ECO:0008006" key="7">
    <source>
        <dbReference type="Google" id="ProtNLM"/>
    </source>
</evidence>
<dbReference type="RefSeq" id="XP_043011462.1">
    <property type="nucleotide sequence ID" value="XM_043150375.1"/>
</dbReference>
<dbReference type="InterPro" id="IPR020904">
    <property type="entry name" value="Sc_DH/Rdtase_CS"/>
</dbReference>
<evidence type="ECO:0000313" key="6">
    <source>
        <dbReference type="Proteomes" id="UP001049176"/>
    </source>
</evidence>
<dbReference type="SUPFAM" id="SSF51735">
    <property type="entry name" value="NAD(P)-binding Rossmann-fold domains"/>
    <property type="match status" value="1"/>
</dbReference>
<dbReference type="GO" id="GO:0016614">
    <property type="term" value="F:oxidoreductase activity, acting on CH-OH group of donors"/>
    <property type="evidence" value="ECO:0007669"/>
    <property type="project" value="UniProtKB-ARBA"/>
</dbReference>
<sequence>MTSQTRFENGHAIPTFDQKLPGCQSRMDEPPPQSEYIPTWDGGYQLYKACGKLDGRKALITGGDSGIGRAIAILFAMEGADVFITYLPGGREDAQDTRAFVEKYGRRCHIMQVDLTTKENCKKVVEEALAAMGTINFLINNHGHQMQRSNITELPEQRWEHTFNINVHSFFFLSKYTLPHMKRGDSIINCASVTAYKGSPGLLDYSTTKGAIVSFTRTLSNQCVDLGIRVNCVAPGPVYTPLIPSTMSNESQEMKQAPIGRPLQPSEMATCFVFLASMDSSSISGQTIHANGGTMVNS</sequence>
<keyword evidence="3" id="KW-0560">Oxidoreductase</keyword>
<accession>A0A9P7S473</accession>
<feature type="region of interest" description="Disordered" evidence="4">
    <location>
        <begin position="1"/>
        <end position="31"/>
    </location>
</feature>
<dbReference type="Gene3D" id="3.40.50.720">
    <property type="entry name" value="NAD(P)-binding Rossmann-like Domain"/>
    <property type="match status" value="1"/>
</dbReference>
<dbReference type="InterPro" id="IPR002347">
    <property type="entry name" value="SDR_fam"/>
</dbReference>
<reference evidence="5" key="1">
    <citation type="journal article" date="2021" name="Genome Biol. Evol.">
        <title>The assembled and annotated genome of the fairy-ring fungus Marasmius oreades.</title>
        <authorList>
            <person name="Hiltunen M."/>
            <person name="Ament-Velasquez S.L."/>
            <person name="Johannesson H."/>
        </authorList>
    </citation>
    <scope>NUCLEOTIDE SEQUENCE</scope>
    <source>
        <strain evidence="5">03SP1</strain>
    </source>
</reference>
<comment type="similarity">
    <text evidence="1">Belongs to the short-chain dehydrogenases/reductases (SDR) family.</text>
</comment>
<dbReference type="PRINTS" id="PR00081">
    <property type="entry name" value="GDHRDH"/>
</dbReference>
<dbReference type="PRINTS" id="PR00080">
    <property type="entry name" value="SDRFAMILY"/>
</dbReference>
<evidence type="ECO:0000256" key="4">
    <source>
        <dbReference type="SAM" id="MobiDB-lite"/>
    </source>
</evidence>
<dbReference type="PANTHER" id="PTHR48107:SF26">
    <property type="entry name" value="OXIDOREDUCTASE, SHORT-CHAIN DEHYDROGENASE_REDUCTASE FAMILY (AFU_ORTHOLOGUE AFUA_4G05870)"/>
    <property type="match status" value="1"/>
</dbReference>
<evidence type="ECO:0000313" key="5">
    <source>
        <dbReference type="EMBL" id="KAG7094992.1"/>
    </source>
</evidence>
<evidence type="ECO:0000256" key="1">
    <source>
        <dbReference type="ARBA" id="ARBA00006484"/>
    </source>
</evidence>
<dbReference type="KEGG" id="more:E1B28_005789"/>
<keyword evidence="2" id="KW-0521">NADP</keyword>
<dbReference type="GeneID" id="66074865"/>
<dbReference type="PROSITE" id="PS00061">
    <property type="entry name" value="ADH_SHORT"/>
    <property type="match status" value="1"/>
</dbReference>
<gene>
    <name evidence="5" type="ORF">E1B28_005789</name>
</gene>